<accession>A0A5J5AHU2</accession>
<dbReference type="GO" id="GO:0003723">
    <property type="term" value="F:RNA binding"/>
    <property type="evidence" value="ECO:0007669"/>
    <property type="project" value="InterPro"/>
</dbReference>
<dbReference type="PANTHER" id="PTHR47926:SF490">
    <property type="entry name" value="REPEAT-LIKE SUPERFAMILY PROTEIN, PUTATIVE-RELATED"/>
    <property type="match status" value="1"/>
</dbReference>
<dbReference type="InterPro" id="IPR046960">
    <property type="entry name" value="PPR_At4g14850-like_plant"/>
</dbReference>
<dbReference type="OrthoDB" id="185373at2759"/>
<gene>
    <name evidence="1" type="ORF">F0562_033759</name>
</gene>
<dbReference type="GO" id="GO:0009451">
    <property type="term" value="P:RNA modification"/>
    <property type="evidence" value="ECO:0007669"/>
    <property type="project" value="InterPro"/>
</dbReference>
<dbReference type="AlphaFoldDB" id="A0A5J5AHU2"/>
<name>A0A5J5AHU2_9ASTE</name>
<evidence type="ECO:0000313" key="2">
    <source>
        <dbReference type="Proteomes" id="UP000325577"/>
    </source>
</evidence>
<protein>
    <recommendedName>
        <fullName evidence="3">Pentatricopeptide repeat-containing protein</fullName>
    </recommendedName>
</protein>
<keyword evidence="2" id="KW-1185">Reference proteome</keyword>
<organism evidence="1 2">
    <name type="scientific">Nyssa sinensis</name>
    <dbReference type="NCBI Taxonomy" id="561372"/>
    <lineage>
        <taxon>Eukaryota</taxon>
        <taxon>Viridiplantae</taxon>
        <taxon>Streptophyta</taxon>
        <taxon>Embryophyta</taxon>
        <taxon>Tracheophyta</taxon>
        <taxon>Spermatophyta</taxon>
        <taxon>Magnoliopsida</taxon>
        <taxon>eudicotyledons</taxon>
        <taxon>Gunneridae</taxon>
        <taxon>Pentapetalae</taxon>
        <taxon>asterids</taxon>
        <taxon>Cornales</taxon>
        <taxon>Nyssaceae</taxon>
        <taxon>Nyssa</taxon>
    </lineage>
</organism>
<evidence type="ECO:0008006" key="3">
    <source>
        <dbReference type="Google" id="ProtNLM"/>
    </source>
</evidence>
<sequence length="166" mass="18377">MSCFEKMGQKYGLTPEVEHYGCMIDLLGRAGMLDTAHKLINSLPVKGDATAWRALLAACRVHGNVGLGGYVKKVLEEIYEQHPADSLALSSTYAIAGRLPDHTSMMETKEGKLSKEDDCMLIGKEEKMMKEAGCSTIELEENKGLHCVQRREDAIIIDMIEERSSN</sequence>
<dbReference type="Proteomes" id="UP000325577">
    <property type="component" value="Linkage Group LG20"/>
</dbReference>
<dbReference type="PANTHER" id="PTHR47926">
    <property type="entry name" value="PENTATRICOPEPTIDE REPEAT-CONTAINING PROTEIN"/>
    <property type="match status" value="1"/>
</dbReference>
<evidence type="ECO:0000313" key="1">
    <source>
        <dbReference type="EMBL" id="KAA8529442.1"/>
    </source>
</evidence>
<dbReference type="InterPro" id="IPR011990">
    <property type="entry name" value="TPR-like_helical_dom_sf"/>
</dbReference>
<dbReference type="EMBL" id="CM018044">
    <property type="protein sequence ID" value="KAA8529442.1"/>
    <property type="molecule type" value="Genomic_DNA"/>
</dbReference>
<proteinExistence type="predicted"/>
<reference evidence="1 2" key="1">
    <citation type="submission" date="2019-09" db="EMBL/GenBank/DDBJ databases">
        <title>A chromosome-level genome assembly of the Chinese tupelo Nyssa sinensis.</title>
        <authorList>
            <person name="Yang X."/>
            <person name="Kang M."/>
            <person name="Yang Y."/>
            <person name="Xiong H."/>
            <person name="Wang M."/>
            <person name="Zhang Z."/>
            <person name="Wang Z."/>
            <person name="Wu H."/>
            <person name="Ma T."/>
            <person name="Liu J."/>
            <person name="Xi Z."/>
        </authorList>
    </citation>
    <scope>NUCLEOTIDE SEQUENCE [LARGE SCALE GENOMIC DNA]</scope>
    <source>
        <strain evidence="1">J267</strain>
        <tissue evidence="1">Leaf</tissue>
    </source>
</reference>
<dbReference type="Gene3D" id="1.25.40.10">
    <property type="entry name" value="Tetratricopeptide repeat domain"/>
    <property type="match status" value="1"/>
</dbReference>